<dbReference type="Proteomes" id="UP000675881">
    <property type="component" value="Chromosome 6"/>
</dbReference>
<dbReference type="EMBL" id="HG994585">
    <property type="protein sequence ID" value="CAF2969656.1"/>
    <property type="molecule type" value="Genomic_DNA"/>
</dbReference>
<evidence type="ECO:0000313" key="3">
    <source>
        <dbReference type="Proteomes" id="UP000675881"/>
    </source>
</evidence>
<dbReference type="PANTHER" id="PTHR43372:SF4">
    <property type="entry name" value="FATTY-ACID AMIDE HYDROLASE 2"/>
    <property type="match status" value="1"/>
</dbReference>
<dbReference type="Pfam" id="PF01425">
    <property type="entry name" value="Amidase"/>
    <property type="match status" value="1"/>
</dbReference>
<dbReference type="InterPro" id="IPR036928">
    <property type="entry name" value="AS_sf"/>
</dbReference>
<sequence length="467" mass="52086">MYPSKFHPVIHFILRLFRSTIDLFASWIFSFFYESQSKLPPIPENDYEILTLPVVDLASKIQNGYLTSRIVVQAYVNRAIAVQPYINAFVNTRFEDALKEADDVDPLFRDPFTTKDALAVKGLKQTIGLISRRDHVSTEDSTAVANLKAAGGIILGVTNVPELCMWMETYNKLYGRTNNPYHLGRIPGGSSGGEAAAISSASSPFGIGSDIGGSIRMPSFFCGIYGHKCSTGEPVSNSGQIPVAVGIKNTFLSTGPMTRYAKDLLPAFKALISNEEICVNRLRLSDPVNVKDLKIYYIENDSDSCPLISRVHKDLQKMSRAITKKLGNKIKANCRAQKMNSESKSPSFALEMNNLRDPPVNPFNEIFKWFLNSSNHTLPSIGLAFMENHIGPHNTHHRDFLDMCESLRHKLGDILRDDGVLIFPSHPVPAPYHDTLRDFSRNQNSSWSAIGWWIKSRSFDNCFSGGN</sequence>
<evidence type="ECO:0000256" key="1">
    <source>
        <dbReference type="ARBA" id="ARBA00009199"/>
    </source>
</evidence>
<protein>
    <submittedName>
        <fullName evidence="2">FAAH2</fullName>
        <ecNumber evidence="2">3.5.1.99</ecNumber>
    </submittedName>
</protein>
<dbReference type="PANTHER" id="PTHR43372">
    <property type="entry name" value="FATTY-ACID AMIDE HYDROLASE"/>
    <property type="match status" value="1"/>
</dbReference>
<keyword evidence="3" id="KW-1185">Reference proteome</keyword>
<dbReference type="AlphaFoldDB" id="A0A7R8CYI9"/>
<dbReference type="Gene3D" id="3.90.1300.10">
    <property type="entry name" value="Amidase signature (AS) domain"/>
    <property type="match status" value="1"/>
</dbReference>
<comment type="similarity">
    <text evidence="1">Belongs to the amidase family.</text>
</comment>
<dbReference type="InterPro" id="IPR023631">
    <property type="entry name" value="Amidase_dom"/>
</dbReference>
<dbReference type="InterPro" id="IPR020556">
    <property type="entry name" value="Amidase_CS"/>
</dbReference>
<dbReference type="SUPFAM" id="SSF75304">
    <property type="entry name" value="Amidase signature (AS) enzymes"/>
    <property type="match status" value="1"/>
</dbReference>
<dbReference type="OrthoDB" id="6428749at2759"/>
<dbReference type="EC" id="3.5.1.99" evidence="2"/>
<organism evidence="2 3">
    <name type="scientific">Lepeophtheirus salmonis</name>
    <name type="common">Salmon louse</name>
    <name type="synonym">Caligus salmonis</name>
    <dbReference type="NCBI Taxonomy" id="72036"/>
    <lineage>
        <taxon>Eukaryota</taxon>
        <taxon>Metazoa</taxon>
        <taxon>Ecdysozoa</taxon>
        <taxon>Arthropoda</taxon>
        <taxon>Crustacea</taxon>
        <taxon>Multicrustacea</taxon>
        <taxon>Hexanauplia</taxon>
        <taxon>Copepoda</taxon>
        <taxon>Siphonostomatoida</taxon>
        <taxon>Caligidae</taxon>
        <taxon>Lepeophtheirus</taxon>
    </lineage>
</organism>
<evidence type="ECO:0000313" key="2">
    <source>
        <dbReference type="EMBL" id="CAF2969656.1"/>
    </source>
</evidence>
<accession>A0A7R8CYI9</accession>
<reference evidence="2" key="1">
    <citation type="submission" date="2021-02" db="EMBL/GenBank/DDBJ databases">
        <authorList>
            <person name="Bekaert M."/>
        </authorList>
    </citation>
    <scope>NUCLEOTIDE SEQUENCE</scope>
    <source>
        <strain evidence="2">IoA-00</strain>
    </source>
</reference>
<keyword evidence="2" id="KW-0378">Hydrolase</keyword>
<dbReference type="PROSITE" id="PS00571">
    <property type="entry name" value="AMIDASES"/>
    <property type="match status" value="1"/>
</dbReference>
<dbReference type="InterPro" id="IPR052739">
    <property type="entry name" value="FAAH2"/>
</dbReference>
<dbReference type="GO" id="GO:0012505">
    <property type="term" value="C:endomembrane system"/>
    <property type="evidence" value="ECO:0007669"/>
    <property type="project" value="TreeGrafter"/>
</dbReference>
<proteinExistence type="inferred from homology"/>
<name>A0A7R8CYI9_LEPSM</name>
<dbReference type="GO" id="GO:0017064">
    <property type="term" value="F:fatty acid amide hydrolase activity"/>
    <property type="evidence" value="ECO:0007669"/>
    <property type="project" value="UniProtKB-EC"/>
</dbReference>
<gene>
    <name evidence="2" type="ORF">LSAA_11562</name>
</gene>